<feature type="transmembrane region" description="Helical" evidence="9">
    <location>
        <begin position="67"/>
        <end position="86"/>
    </location>
</feature>
<sequence length="365" mass="42302">MAKPYNVNRILTANYGFIEGLYRKYSPVFLSTGVCVELRCEGKTISRQWKLARDQDDDIHMKLTKKWYITLGVIILALPFVVIFVWDTHFPWWAFIVCVAIPVIWTLPIGIIFATINIQIGLNVFTEFVIGYMLPGRPFLSPFGELYDVRIIFGIPLKLIVNKYYRLHNNDPSLVLSTRFKLGHYFKVTPRTMFFAECVAAFWSSIVQIAVMNWVISHILEICTRTQNDFYTCPGPSIYFTTSIIWGVIGPSRIFSSPEPLYQPSLCYFLIGALLPILTYFVRRANPRSLFKYLIVPVMFGGLQLIPPATGYKYLCWGLVGFVFQYWIRRRWRGWWRGWWEGYVCLLSAISGGLRSCDMNQGFLS</sequence>
<accession>A0A4Z1L428</accession>
<name>A0A4Z1L428_9HELO</name>
<organism evidence="10 11">
    <name type="scientific">Botrytis porri</name>
    <dbReference type="NCBI Taxonomy" id="87229"/>
    <lineage>
        <taxon>Eukaryota</taxon>
        <taxon>Fungi</taxon>
        <taxon>Dikarya</taxon>
        <taxon>Ascomycota</taxon>
        <taxon>Pezizomycotina</taxon>
        <taxon>Leotiomycetes</taxon>
        <taxon>Helotiales</taxon>
        <taxon>Sclerotiniaceae</taxon>
        <taxon>Botrytis</taxon>
    </lineage>
</organism>
<keyword evidence="4 9" id="KW-0812">Transmembrane</keyword>
<dbReference type="Proteomes" id="UP000297280">
    <property type="component" value="Unassembled WGS sequence"/>
</dbReference>
<comment type="subcellular location">
    <subcellularLocation>
        <location evidence="1">Membrane</location>
        <topology evidence="1">Multi-pass membrane protein</topology>
    </subcellularLocation>
</comment>
<keyword evidence="8 9" id="KW-0472">Membrane</keyword>
<dbReference type="EMBL" id="PQXO01000031">
    <property type="protein sequence ID" value="TGO91323.1"/>
    <property type="molecule type" value="Genomic_DNA"/>
</dbReference>
<evidence type="ECO:0000256" key="3">
    <source>
        <dbReference type="ARBA" id="ARBA00022448"/>
    </source>
</evidence>
<gene>
    <name evidence="10" type="ORF">BPOR_0031g00120</name>
</gene>
<evidence type="ECO:0000256" key="1">
    <source>
        <dbReference type="ARBA" id="ARBA00004141"/>
    </source>
</evidence>
<keyword evidence="11" id="KW-1185">Reference proteome</keyword>
<evidence type="ECO:0000256" key="4">
    <source>
        <dbReference type="ARBA" id="ARBA00022692"/>
    </source>
</evidence>
<evidence type="ECO:0000256" key="5">
    <source>
        <dbReference type="ARBA" id="ARBA00022856"/>
    </source>
</evidence>
<dbReference type="Pfam" id="PF03169">
    <property type="entry name" value="OPT"/>
    <property type="match status" value="1"/>
</dbReference>
<evidence type="ECO:0000256" key="6">
    <source>
        <dbReference type="ARBA" id="ARBA00022927"/>
    </source>
</evidence>
<dbReference type="AlphaFoldDB" id="A0A4Z1L428"/>
<reference evidence="10 11" key="1">
    <citation type="submission" date="2017-12" db="EMBL/GenBank/DDBJ databases">
        <title>Comparative genomics of Botrytis spp.</title>
        <authorList>
            <person name="Valero-Jimenez C.A."/>
            <person name="Tapia P."/>
            <person name="Veloso J."/>
            <person name="Silva-Moreno E."/>
            <person name="Staats M."/>
            <person name="Valdes J.H."/>
            <person name="Van Kan J.A.L."/>
        </authorList>
    </citation>
    <scope>NUCLEOTIDE SEQUENCE [LARGE SCALE GENOMIC DNA]</scope>
    <source>
        <strain evidence="10 11">MUCL3349</strain>
    </source>
</reference>
<evidence type="ECO:0000256" key="8">
    <source>
        <dbReference type="ARBA" id="ARBA00023136"/>
    </source>
</evidence>
<feature type="transmembrane region" description="Helical" evidence="9">
    <location>
        <begin position="92"/>
        <end position="113"/>
    </location>
</feature>
<feature type="transmembrane region" description="Helical" evidence="9">
    <location>
        <begin position="289"/>
        <end position="306"/>
    </location>
</feature>
<keyword evidence="6" id="KW-0653">Protein transport</keyword>
<keyword evidence="7 9" id="KW-1133">Transmembrane helix</keyword>
<keyword evidence="5" id="KW-0571">Peptide transport</keyword>
<comment type="caution">
    <text evidence="10">The sequence shown here is derived from an EMBL/GenBank/DDBJ whole genome shotgun (WGS) entry which is preliminary data.</text>
</comment>
<comment type="similarity">
    <text evidence="2">Belongs to the oligopeptide OPT transporter family.</text>
</comment>
<dbReference type="GO" id="GO:0035673">
    <property type="term" value="F:oligopeptide transmembrane transporter activity"/>
    <property type="evidence" value="ECO:0007669"/>
    <property type="project" value="InterPro"/>
</dbReference>
<dbReference type="NCBIfam" id="TIGR00728">
    <property type="entry name" value="OPT_sfam"/>
    <property type="match status" value="1"/>
</dbReference>
<evidence type="ECO:0000256" key="7">
    <source>
        <dbReference type="ARBA" id="ARBA00022989"/>
    </source>
</evidence>
<evidence type="ECO:0000313" key="11">
    <source>
        <dbReference type="Proteomes" id="UP000297280"/>
    </source>
</evidence>
<feature type="transmembrane region" description="Helical" evidence="9">
    <location>
        <begin position="312"/>
        <end position="328"/>
    </location>
</feature>
<proteinExistence type="inferred from homology"/>
<dbReference type="GO" id="GO:0016020">
    <property type="term" value="C:membrane"/>
    <property type="evidence" value="ECO:0007669"/>
    <property type="project" value="UniProtKB-SubCell"/>
</dbReference>
<feature type="transmembrane region" description="Helical" evidence="9">
    <location>
        <begin position="237"/>
        <end position="255"/>
    </location>
</feature>
<feature type="transmembrane region" description="Helical" evidence="9">
    <location>
        <begin position="120"/>
        <end position="140"/>
    </location>
</feature>
<dbReference type="InterPro" id="IPR004648">
    <property type="entry name" value="Oligpept_transpt"/>
</dbReference>
<keyword evidence="3" id="KW-0813">Transport</keyword>
<protein>
    <submittedName>
        <fullName evidence="10">Uncharacterized protein</fullName>
    </submittedName>
</protein>
<evidence type="ECO:0000256" key="2">
    <source>
        <dbReference type="ARBA" id="ARBA00008807"/>
    </source>
</evidence>
<evidence type="ECO:0000256" key="9">
    <source>
        <dbReference type="SAM" id="Phobius"/>
    </source>
</evidence>
<feature type="transmembrane region" description="Helical" evidence="9">
    <location>
        <begin position="261"/>
        <end position="282"/>
    </location>
</feature>
<dbReference type="InterPro" id="IPR004813">
    <property type="entry name" value="OPT"/>
</dbReference>
<dbReference type="GO" id="GO:0015031">
    <property type="term" value="P:protein transport"/>
    <property type="evidence" value="ECO:0007669"/>
    <property type="project" value="UniProtKB-KW"/>
</dbReference>
<dbReference type="PANTHER" id="PTHR22601">
    <property type="entry name" value="ISP4 LIKE PROTEIN"/>
    <property type="match status" value="1"/>
</dbReference>
<feature type="transmembrane region" description="Helical" evidence="9">
    <location>
        <begin position="194"/>
        <end position="216"/>
    </location>
</feature>
<evidence type="ECO:0000313" key="10">
    <source>
        <dbReference type="EMBL" id="TGO91323.1"/>
    </source>
</evidence>